<comment type="caution">
    <text evidence="1">The sequence shown here is derived from an EMBL/GenBank/DDBJ whole genome shotgun (WGS) entry which is preliminary data.</text>
</comment>
<dbReference type="EMBL" id="SSTD01009491">
    <property type="protein sequence ID" value="TYK14134.1"/>
    <property type="molecule type" value="Genomic_DNA"/>
</dbReference>
<protein>
    <submittedName>
        <fullName evidence="1">Eukaryotic translation initiation factor 2 subunit alpha</fullName>
    </submittedName>
</protein>
<reference evidence="1 2" key="1">
    <citation type="submission" date="2019-08" db="EMBL/GenBank/DDBJ databases">
        <title>Draft genome sequences of two oriental melons (Cucumis melo L. var makuwa).</title>
        <authorList>
            <person name="Kwon S.-Y."/>
        </authorList>
    </citation>
    <scope>NUCLEOTIDE SEQUENCE [LARGE SCALE GENOMIC DNA]</scope>
    <source>
        <strain evidence="2">cv. Chang Bougi</strain>
        <tissue evidence="1">Leaf</tissue>
    </source>
</reference>
<dbReference type="Proteomes" id="UP000321947">
    <property type="component" value="Unassembled WGS sequence"/>
</dbReference>
<gene>
    <name evidence="1" type="ORF">E5676_scaffold513G00020</name>
</gene>
<keyword evidence="1" id="KW-0396">Initiation factor</keyword>
<keyword evidence="1" id="KW-0648">Protein biosynthesis</keyword>
<sequence>MLSMHKLRLVACFLVDMGHVLSICLAACFLVDMDHVYTIQDRVFSMLSWTDWMEVAIVAVQVGVEVVECAYVIELDGLKKYGHAFEAFKITITHSDSLLNSLIREVNGASLDGEEAFAEIQFLFDCYKFPPTLAGDLFSSQTPLLRDCVDSQTIGMIEVISG</sequence>
<dbReference type="AlphaFoldDB" id="A0A5D3CSX1"/>
<evidence type="ECO:0000313" key="2">
    <source>
        <dbReference type="Proteomes" id="UP000321947"/>
    </source>
</evidence>
<organism evidence="1 2">
    <name type="scientific">Cucumis melo var. makuwa</name>
    <name type="common">Oriental melon</name>
    <dbReference type="NCBI Taxonomy" id="1194695"/>
    <lineage>
        <taxon>Eukaryota</taxon>
        <taxon>Viridiplantae</taxon>
        <taxon>Streptophyta</taxon>
        <taxon>Embryophyta</taxon>
        <taxon>Tracheophyta</taxon>
        <taxon>Spermatophyta</taxon>
        <taxon>Magnoliopsida</taxon>
        <taxon>eudicotyledons</taxon>
        <taxon>Gunneridae</taxon>
        <taxon>Pentapetalae</taxon>
        <taxon>rosids</taxon>
        <taxon>fabids</taxon>
        <taxon>Cucurbitales</taxon>
        <taxon>Cucurbitaceae</taxon>
        <taxon>Benincaseae</taxon>
        <taxon>Cucumis</taxon>
    </lineage>
</organism>
<dbReference type="GO" id="GO:0003743">
    <property type="term" value="F:translation initiation factor activity"/>
    <property type="evidence" value="ECO:0007669"/>
    <property type="project" value="UniProtKB-KW"/>
</dbReference>
<evidence type="ECO:0000313" key="1">
    <source>
        <dbReference type="EMBL" id="TYK14134.1"/>
    </source>
</evidence>
<accession>A0A5D3CSX1</accession>
<proteinExistence type="predicted"/>
<name>A0A5D3CSX1_CUCMM</name>